<evidence type="ECO:0000313" key="4">
    <source>
        <dbReference type="Proteomes" id="UP000076727"/>
    </source>
</evidence>
<organism evidence="3 4">
    <name type="scientific">Daedalea quercina L-15889</name>
    <dbReference type="NCBI Taxonomy" id="1314783"/>
    <lineage>
        <taxon>Eukaryota</taxon>
        <taxon>Fungi</taxon>
        <taxon>Dikarya</taxon>
        <taxon>Basidiomycota</taxon>
        <taxon>Agaricomycotina</taxon>
        <taxon>Agaricomycetes</taxon>
        <taxon>Polyporales</taxon>
        <taxon>Fomitopsis</taxon>
    </lineage>
</organism>
<feature type="compositionally biased region" description="Low complexity" evidence="2">
    <location>
        <begin position="13"/>
        <end position="39"/>
    </location>
</feature>
<dbReference type="AlphaFoldDB" id="A0A165THF0"/>
<name>A0A165THF0_9APHY</name>
<keyword evidence="1" id="KW-0175">Coiled coil</keyword>
<evidence type="ECO:0000256" key="2">
    <source>
        <dbReference type="SAM" id="MobiDB-lite"/>
    </source>
</evidence>
<reference evidence="3 4" key="1">
    <citation type="journal article" date="2016" name="Mol. Biol. Evol.">
        <title>Comparative Genomics of Early-Diverging Mushroom-Forming Fungi Provides Insights into the Origins of Lignocellulose Decay Capabilities.</title>
        <authorList>
            <person name="Nagy L.G."/>
            <person name="Riley R."/>
            <person name="Tritt A."/>
            <person name="Adam C."/>
            <person name="Daum C."/>
            <person name="Floudas D."/>
            <person name="Sun H."/>
            <person name="Yadav J.S."/>
            <person name="Pangilinan J."/>
            <person name="Larsson K.H."/>
            <person name="Matsuura K."/>
            <person name="Barry K."/>
            <person name="Labutti K."/>
            <person name="Kuo R."/>
            <person name="Ohm R.A."/>
            <person name="Bhattacharya S.S."/>
            <person name="Shirouzu T."/>
            <person name="Yoshinaga Y."/>
            <person name="Martin F.M."/>
            <person name="Grigoriev I.V."/>
            <person name="Hibbett D.S."/>
        </authorList>
    </citation>
    <scope>NUCLEOTIDE SEQUENCE [LARGE SCALE GENOMIC DNA]</scope>
    <source>
        <strain evidence="3 4">L-15889</strain>
    </source>
</reference>
<accession>A0A165THF0</accession>
<sequence>MSATHTTPSRIVSLPAAMSPPLSTSSTSTRSSYSFSPLTPSSLTPTFALKKKASLHSHRSYAHSHKLSISAESTSSGSTSQSFGTSLIEAYTEWKEADDALQRLQLEERDRDECNTELASAKEAMRRLTVQHDASRSPAKRRISRKPSALTLFFKHNKSSAHLPFQDVPPPDTTAVDVTEASVRVTELERETARRTKQVRAPVEETRRQAAALDACYDRLRKMIDNGPLPSWRFDEGNETAILRAEKTVTARERSYEDYVTQTEVLKRARLAIQSAHHHYTESMNLLDTVCSPSRSGFMAALSDEQSKADAYRGVSPSRVAGNQCS</sequence>
<evidence type="ECO:0000313" key="3">
    <source>
        <dbReference type="EMBL" id="KZT73447.1"/>
    </source>
</evidence>
<proteinExistence type="predicted"/>
<evidence type="ECO:0000256" key="1">
    <source>
        <dbReference type="SAM" id="Coils"/>
    </source>
</evidence>
<dbReference type="Proteomes" id="UP000076727">
    <property type="component" value="Unassembled WGS sequence"/>
</dbReference>
<feature type="region of interest" description="Disordered" evidence="2">
    <location>
        <begin position="1"/>
        <end position="39"/>
    </location>
</feature>
<feature type="compositionally biased region" description="Polar residues" evidence="2">
    <location>
        <begin position="1"/>
        <end position="10"/>
    </location>
</feature>
<protein>
    <submittedName>
        <fullName evidence="3">Uncharacterized protein</fullName>
    </submittedName>
</protein>
<dbReference type="EMBL" id="KV429037">
    <property type="protein sequence ID" value="KZT73447.1"/>
    <property type="molecule type" value="Genomic_DNA"/>
</dbReference>
<feature type="coiled-coil region" evidence="1">
    <location>
        <begin position="97"/>
        <end position="131"/>
    </location>
</feature>
<gene>
    <name evidence="3" type="ORF">DAEQUDRAFT_470797</name>
</gene>
<dbReference type="OrthoDB" id="3242001at2759"/>
<keyword evidence="4" id="KW-1185">Reference proteome</keyword>